<dbReference type="Gene3D" id="3.90.55.10">
    <property type="entry name" value="Dimethylsulfoxide Reductase, domain 3"/>
    <property type="match status" value="1"/>
</dbReference>
<dbReference type="SUPFAM" id="SSF50692">
    <property type="entry name" value="ADC-like"/>
    <property type="match status" value="1"/>
</dbReference>
<dbReference type="GO" id="GO:0030288">
    <property type="term" value="C:outer membrane-bounded periplasmic space"/>
    <property type="evidence" value="ECO:0007669"/>
    <property type="project" value="TreeGrafter"/>
</dbReference>
<dbReference type="AlphaFoldDB" id="A0A6B0Y560"/>
<dbReference type="Gene3D" id="3.40.50.740">
    <property type="match status" value="1"/>
</dbReference>
<proteinExistence type="inferred from homology"/>
<dbReference type="InterPro" id="IPR006656">
    <property type="entry name" value="Mopterin_OxRdtase"/>
</dbReference>
<reference evidence="8" key="1">
    <citation type="submission" date="2019-09" db="EMBL/GenBank/DDBJ databases">
        <title>Characterisation of the sponge microbiome using genome-centric metagenomics.</title>
        <authorList>
            <person name="Engelberts J.P."/>
            <person name="Robbins S.J."/>
            <person name="De Goeij J.M."/>
            <person name="Aranda M."/>
            <person name="Bell S.C."/>
            <person name="Webster N.S."/>
        </authorList>
    </citation>
    <scope>NUCLEOTIDE SEQUENCE</scope>
    <source>
        <strain evidence="8">SB0664_bin_43</strain>
    </source>
</reference>
<keyword evidence="3" id="KW-0500">Molybdenum</keyword>
<dbReference type="Gene3D" id="2.40.40.20">
    <property type="match status" value="1"/>
</dbReference>
<name>A0A6B0Y560_9RHOB</name>
<dbReference type="InterPro" id="IPR006657">
    <property type="entry name" value="MoPterin_dinucl-bd_dom"/>
</dbReference>
<comment type="similarity">
    <text evidence="2">Belongs to the prokaryotic molybdopterin-containing oxidoreductase family.</text>
</comment>
<dbReference type="Pfam" id="PF00384">
    <property type="entry name" value="Molybdopterin"/>
    <property type="match status" value="1"/>
</dbReference>
<dbReference type="Pfam" id="PF01568">
    <property type="entry name" value="Molydop_binding"/>
    <property type="match status" value="1"/>
</dbReference>
<evidence type="ECO:0000259" key="6">
    <source>
        <dbReference type="Pfam" id="PF00384"/>
    </source>
</evidence>
<evidence type="ECO:0000256" key="5">
    <source>
        <dbReference type="ARBA" id="ARBA00023002"/>
    </source>
</evidence>
<dbReference type="EMBL" id="VXRY01000368">
    <property type="protein sequence ID" value="MXY34256.1"/>
    <property type="molecule type" value="Genomic_DNA"/>
</dbReference>
<comment type="cofactor">
    <cofactor evidence="1">
        <name>Mo-bis(molybdopterin guanine dinucleotide)</name>
        <dbReference type="ChEBI" id="CHEBI:60539"/>
    </cofactor>
</comment>
<evidence type="ECO:0000256" key="1">
    <source>
        <dbReference type="ARBA" id="ARBA00001942"/>
    </source>
</evidence>
<keyword evidence="5" id="KW-0560">Oxidoreductase</keyword>
<dbReference type="GO" id="GO:0043546">
    <property type="term" value="F:molybdopterin cofactor binding"/>
    <property type="evidence" value="ECO:0007669"/>
    <property type="project" value="InterPro"/>
</dbReference>
<dbReference type="InterPro" id="IPR009010">
    <property type="entry name" value="Asp_de-COase-like_dom_sf"/>
</dbReference>
<feature type="domain" description="Molybdopterin oxidoreductase" evidence="6">
    <location>
        <begin position="45"/>
        <end position="496"/>
    </location>
</feature>
<evidence type="ECO:0000259" key="7">
    <source>
        <dbReference type="Pfam" id="PF01568"/>
    </source>
</evidence>
<comment type="caution">
    <text evidence="8">The sequence shown here is derived from an EMBL/GenBank/DDBJ whole genome shotgun (WGS) entry which is preliminary data.</text>
</comment>
<gene>
    <name evidence="8" type="ORF">F4Y60_09240</name>
</gene>
<dbReference type="GO" id="GO:0009061">
    <property type="term" value="P:anaerobic respiration"/>
    <property type="evidence" value="ECO:0007669"/>
    <property type="project" value="TreeGrafter"/>
</dbReference>
<evidence type="ECO:0000313" key="8">
    <source>
        <dbReference type="EMBL" id="MXY34256.1"/>
    </source>
</evidence>
<evidence type="ECO:0000256" key="3">
    <source>
        <dbReference type="ARBA" id="ARBA00022505"/>
    </source>
</evidence>
<dbReference type="Gene3D" id="3.40.228.10">
    <property type="entry name" value="Dimethylsulfoxide Reductase, domain 2"/>
    <property type="match status" value="1"/>
</dbReference>
<dbReference type="GO" id="GO:0030151">
    <property type="term" value="F:molybdenum ion binding"/>
    <property type="evidence" value="ECO:0007669"/>
    <property type="project" value="TreeGrafter"/>
</dbReference>
<dbReference type="InterPro" id="IPR050612">
    <property type="entry name" value="Prok_Mopterin_Oxidored"/>
</dbReference>
<evidence type="ECO:0000256" key="2">
    <source>
        <dbReference type="ARBA" id="ARBA00010312"/>
    </source>
</evidence>
<feature type="domain" description="Molybdopterin dinucleotide-binding" evidence="7">
    <location>
        <begin position="611"/>
        <end position="729"/>
    </location>
</feature>
<sequence length="757" mass="82789">MRYTAAHWGAYAFDDSTGLHPIADDPAPSRIGRGWLSAATNERGRVLAPAIRRGWLEGDRGAGRSSDDFVRVSWDEAVRRVAEELARVRTTHGNGAIFAGSYGWSSAGRFHHAQSQLRRFLNCFGGFVGSRDTYSHAAAEVLFPYILGMSQRRLQDSVTSIEEVAEHCELLLAFGGISGRTAQITASGSSYHEIPGWLDRLSAGGTRLVSVSPQRSEVAGAEWVPIRPGTDTALMLALACEIVAAGRENRAFLERCTSGWPRLRAYLAGETDGVAKSASWAAPLCDVAADRIRALADELPGKRSMIAVAWGLQRADHGEQPVWAALALASVLGQIGQPGAGFSFGYGSTSPVGRPTRLVPWPTLPQGQNPVEDFIPVARFADMLAHAGADYRYNGETRTYPDVRLVYWVGGNPFHHHQDLHRLEAAWTRPDTIIVHEHAWTASARRADFVLPATTPLERDDIMMNRRDPRLIFMSRLLSPMGEAQDDYEIFRRIAQHLGFEHRFTEGREAGAWLRHLWECAAEVAARHGFGLPDFDRFRNEGVFAVPDAEEHRRLMRDFVDDPERAPLATESGRITLYNDAIAGFNLADCPGHPAWLPPVESLLDAPEGALHLISGQPDTRLHAQNDLGSEALDDKIKGREPLLMHPAAASARGLAEGDVVRLSNARGACLAGLRLSEDIRPDCIALATGAWFDPQIVRGERLEVHGNPNVLTIDKGCSELSQGNVAHTALAYADPWDGPLPALSIDRPPRILEGTG</sequence>
<dbReference type="PANTHER" id="PTHR43742:SF10">
    <property type="entry name" value="TRIMETHYLAMINE-N-OXIDE REDUCTASE 2"/>
    <property type="match status" value="1"/>
</dbReference>
<accession>A0A6B0Y560</accession>
<protein>
    <submittedName>
        <fullName evidence="8">Molybdopterin-dependent oxidoreductase</fullName>
    </submittedName>
</protein>
<keyword evidence="4" id="KW-0479">Metal-binding</keyword>
<dbReference type="SUPFAM" id="SSF53706">
    <property type="entry name" value="Formate dehydrogenase/DMSO reductase, domains 1-3"/>
    <property type="match status" value="1"/>
</dbReference>
<evidence type="ECO:0000256" key="4">
    <source>
        <dbReference type="ARBA" id="ARBA00022723"/>
    </source>
</evidence>
<organism evidence="8">
    <name type="scientific">Boseongicola sp. SB0664_bin_43</name>
    <dbReference type="NCBI Taxonomy" id="2604844"/>
    <lineage>
        <taxon>Bacteria</taxon>
        <taxon>Pseudomonadati</taxon>
        <taxon>Pseudomonadota</taxon>
        <taxon>Alphaproteobacteria</taxon>
        <taxon>Rhodobacterales</taxon>
        <taxon>Paracoccaceae</taxon>
        <taxon>Boseongicola</taxon>
    </lineage>
</organism>
<dbReference type="PANTHER" id="PTHR43742">
    <property type="entry name" value="TRIMETHYLAMINE-N-OXIDE REDUCTASE"/>
    <property type="match status" value="1"/>
</dbReference>
<dbReference type="GO" id="GO:0016491">
    <property type="term" value="F:oxidoreductase activity"/>
    <property type="evidence" value="ECO:0007669"/>
    <property type="project" value="UniProtKB-KW"/>
</dbReference>
<dbReference type="GO" id="GO:0009055">
    <property type="term" value="F:electron transfer activity"/>
    <property type="evidence" value="ECO:0007669"/>
    <property type="project" value="TreeGrafter"/>
</dbReference>